<dbReference type="HAMAP" id="MF_00505">
    <property type="entry name" value="HSP90"/>
    <property type="match status" value="1"/>
</dbReference>
<dbReference type="GO" id="GO:0140662">
    <property type="term" value="F:ATP-dependent protein folding chaperone"/>
    <property type="evidence" value="ECO:0007669"/>
    <property type="project" value="InterPro"/>
</dbReference>
<evidence type="ECO:0000256" key="2">
    <source>
        <dbReference type="ARBA" id="ARBA00022741"/>
    </source>
</evidence>
<dbReference type="Gene3D" id="3.40.50.11260">
    <property type="match status" value="1"/>
</dbReference>
<feature type="binding site" evidence="6">
    <location>
        <position position="82"/>
    </location>
    <ligand>
        <name>ATP</name>
        <dbReference type="ChEBI" id="CHEBI:30616"/>
    </ligand>
</feature>
<dbReference type="InterPro" id="IPR003594">
    <property type="entry name" value="HATPase_dom"/>
</dbReference>
<dbReference type="GO" id="GO:0005524">
    <property type="term" value="F:ATP binding"/>
    <property type="evidence" value="ECO:0007669"/>
    <property type="project" value="UniProtKB-UniRule"/>
</dbReference>
<dbReference type="SUPFAM" id="SSF54211">
    <property type="entry name" value="Ribosomal protein S5 domain 2-like"/>
    <property type="match status" value="1"/>
</dbReference>
<dbReference type="SMART" id="SM00387">
    <property type="entry name" value="HATPase_c"/>
    <property type="match status" value="1"/>
</dbReference>
<gene>
    <name evidence="5" type="primary">htpG</name>
    <name evidence="8" type="ORF">SAMN02745168_1358</name>
</gene>
<name>A0A1W2A011_9FIRM</name>
<keyword evidence="2 5" id="KW-0547">Nucleotide-binding</keyword>
<dbReference type="InterPro" id="IPR020575">
    <property type="entry name" value="Hsp90_N"/>
</dbReference>
<evidence type="ECO:0000256" key="4">
    <source>
        <dbReference type="ARBA" id="ARBA00023186"/>
    </source>
</evidence>
<comment type="function">
    <text evidence="5">Molecular chaperone. Has ATPase activity.</text>
</comment>
<comment type="similarity">
    <text evidence="1 5">Belongs to the heat shock protein 90 family.</text>
</comment>
<dbReference type="CDD" id="cd16927">
    <property type="entry name" value="HATPase_Hsp90-like"/>
    <property type="match status" value="1"/>
</dbReference>
<dbReference type="InterPro" id="IPR020568">
    <property type="entry name" value="Ribosomal_Su5_D2-typ_SF"/>
</dbReference>
<dbReference type="PIRSF" id="PIRSF002583">
    <property type="entry name" value="Hsp90"/>
    <property type="match status" value="1"/>
</dbReference>
<dbReference type="GO" id="GO:0016887">
    <property type="term" value="F:ATP hydrolysis activity"/>
    <property type="evidence" value="ECO:0007669"/>
    <property type="project" value="InterPro"/>
</dbReference>
<evidence type="ECO:0000313" key="8">
    <source>
        <dbReference type="EMBL" id="SMC53963.1"/>
    </source>
</evidence>
<proteinExistence type="inferred from homology"/>
<dbReference type="PRINTS" id="PR00775">
    <property type="entry name" value="HEATSHOCK90"/>
</dbReference>
<dbReference type="SUPFAM" id="SSF55874">
    <property type="entry name" value="ATPase domain of HSP90 chaperone/DNA topoisomerase II/histidine kinase"/>
    <property type="match status" value="1"/>
</dbReference>
<feature type="binding site" evidence="6">
    <location>
        <position position="35"/>
    </location>
    <ligand>
        <name>ATP</name>
        <dbReference type="ChEBI" id="CHEBI:30616"/>
    </ligand>
</feature>
<protein>
    <recommendedName>
        <fullName evidence="5">Chaperone protein HtpG</fullName>
    </recommendedName>
    <alternativeName>
        <fullName evidence="5">Heat shock protein HtpG</fullName>
    </alternativeName>
    <alternativeName>
        <fullName evidence="5">High temperature protein G</fullName>
    </alternativeName>
</protein>
<feature type="region of interest" description="A; substrate-binding" evidence="5">
    <location>
        <begin position="1"/>
        <end position="351"/>
    </location>
</feature>
<dbReference type="InterPro" id="IPR019805">
    <property type="entry name" value="Heat_shock_protein_90_CS"/>
</dbReference>
<dbReference type="Pfam" id="PF13589">
    <property type="entry name" value="HATPase_c_3"/>
    <property type="match status" value="1"/>
</dbReference>
<keyword evidence="5" id="KW-0963">Cytoplasm</keyword>
<sequence length="638" mass="73120">MAKKQFKAESKRLLELMIHSIYTHKEIFLREIVSNASDALDKLAYLSLTDDKVGMSRSDFGIEIKLDQGARTITVTDNGIGMTKEELESNLGVIARSGSLQFKKEMEQSSSGENMDIIGQFGVGFYSAFMVSDEVTVTSRAYGSDEAWRWKSAGADGYTVEESRKDTVGTEIVMKLKEDTEEEQYGRFLDAHEISALVKKYSDYIRYPIRMEMVKHRRKDKAEGTAENAAPEWETYMETETLNSMVPIWQRPKSEVSDEEYRSFYKEKFMDYEDPAAVITVSAEGAVTYKALLFVPARAPFDFYTREFEKGLQLYSSGVLIMDKCPELLPDHFRFVRGVVDSQDLSLNISREMLQHTRGLKVISANLEKKIKAELRKLLENDRPGYERFWKAFGLQIKYGIAAEYGAHKDLLRDLLLFYSSAEEKYATLAEYVSRMKEDQKYIYYAAGDNVARLGKLPQTERLLEKGYEILYLTDEVDEFVVQILGKVEEKELKSVNDDNAVPESKEEQEKHDKQIEENRGLLDFVKETLGDKIKEARVSRKLKSHAVCMTADGPVSLEMEKYFRSLPDAAGEKLTAERVLELNPEHPAVEALRSAFETDREKAALYARVLYYQSLLMADLPIEDPAEYSRLVYELMK</sequence>
<dbReference type="PROSITE" id="PS00298">
    <property type="entry name" value="HSP90"/>
    <property type="match status" value="1"/>
</dbReference>
<dbReference type="GO" id="GO:0051082">
    <property type="term" value="F:unfolded protein binding"/>
    <property type="evidence" value="ECO:0007669"/>
    <property type="project" value="UniProtKB-UniRule"/>
</dbReference>
<evidence type="ECO:0000256" key="3">
    <source>
        <dbReference type="ARBA" id="ARBA00022840"/>
    </source>
</evidence>
<keyword evidence="4 5" id="KW-0143">Chaperone</keyword>
<organism evidence="8 9">
    <name type="scientific">Papillibacter cinnamivorans DSM 12816</name>
    <dbReference type="NCBI Taxonomy" id="1122930"/>
    <lineage>
        <taxon>Bacteria</taxon>
        <taxon>Bacillati</taxon>
        <taxon>Bacillota</taxon>
        <taxon>Clostridia</taxon>
        <taxon>Eubacteriales</taxon>
        <taxon>Oscillospiraceae</taxon>
        <taxon>Papillibacter</taxon>
    </lineage>
</organism>
<feature type="region of interest" description="C" evidence="5">
    <location>
        <begin position="563"/>
        <end position="638"/>
    </location>
</feature>
<dbReference type="RefSeq" id="WP_084233978.1">
    <property type="nucleotide sequence ID" value="NZ_FWXW01000003.1"/>
</dbReference>
<feature type="binding site" evidence="6">
    <location>
        <position position="31"/>
    </location>
    <ligand>
        <name>ATP</name>
        <dbReference type="ChEBI" id="CHEBI:30616"/>
    </ligand>
</feature>
<dbReference type="InterPro" id="IPR036890">
    <property type="entry name" value="HATPase_C_sf"/>
</dbReference>
<dbReference type="Pfam" id="PF00183">
    <property type="entry name" value="HSP90"/>
    <property type="match status" value="1"/>
</dbReference>
<reference evidence="8 9" key="1">
    <citation type="submission" date="2017-04" db="EMBL/GenBank/DDBJ databases">
        <authorList>
            <person name="Afonso C.L."/>
            <person name="Miller P.J."/>
            <person name="Scott M.A."/>
            <person name="Spackman E."/>
            <person name="Goraichik I."/>
            <person name="Dimitrov K.M."/>
            <person name="Suarez D.L."/>
            <person name="Swayne D.E."/>
        </authorList>
    </citation>
    <scope>NUCLEOTIDE SEQUENCE [LARGE SCALE GENOMIC DNA]</scope>
    <source>
        <strain evidence="8 9">DSM 12816</strain>
    </source>
</reference>
<keyword evidence="5" id="KW-0346">Stress response</keyword>
<dbReference type="Gene3D" id="3.30.565.10">
    <property type="entry name" value="Histidine kinase-like ATPase, C-terminal domain"/>
    <property type="match status" value="1"/>
</dbReference>
<feature type="domain" description="Histidine kinase/HSP90-like ATPase" evidence="7">
    <location>
        <begin position="24"/>
        <end position="180"/>
    </location>
</feature>
<dbReference type="NCBIfam" id="NF003555">
    <property type="entry name" value="PRK05218.1"/>
    <property type="match status" value="1"/>
</dbReference>
<evidence type="ECO:0000259" key="7">
    <source>
        <dbReference type="SMART" id="SM00387"/>
    </source>
</evidence>
<evidence type="ECO:0000256" key="5">
    <source>
        <dbReference type="HAMAP-Rule" id="MF_00505"/>
    </source>
</evidence>
<dbReference type="PANTHER" id="PTHR11528">
    <property type="entry name" value="HEAT SHOCK PROTEIN 90 FAMILY MEMBER"/>
    <property type="match status" value="1"/>
</dbReference>
<comment type="subunit">
    <text evidence="5">Homodimer.</text>
</comment>
<dbReference type="EMBL" id="FWXW01000003">
    <property type="protein sequence ID" value="SMC53963.1"/>
    <property type="molecule type" value="Genomic_DNA"/>
</dbReference>
<feature type="binding site" evidence="6">
    <location>
        <position position="90"/>
    </location>
    <ligand>
        <name>ATP</name>
        <dbReference type="ChEBI" id="CHEBI:30616"/>
    </ligand>
</feature>
<evidence type="ECO:0000256" key="6">
    <source>
        <dbReference type="PIRSR" id="PIRSR002583-1"/>
    </source>
</evidence>
<feature type="binding site" evidence="6">
    <location>
        <position position="351"/>
    </location>
    <ligand>
        <name>ATP</name>
        <dbReference type="ChEBI" id="CHEBI:30616"/>
    </ligand>
</feature>
<accession>A0A1W2A011</accession>
<evidence type="ECO:0000256" key="1">
    <source>
        <dbReference type="ARBA" id="ARBA00008239"/>
    </source>
</evidence>
<feature type="binding site" evidence="6">
    <location>
        <position position="170"/>
    </location>
    <ligand>
        <name>ATP</name>
        <dbReference type="ChEBI" id="CHEBI:30616"/>
    </ligand>
</feature>
<feature type="binding site" evidence="6">
    <location>
        <position position="77"/>
    </location>
    <ligand>
        <name>ATP</name>
        <dbReference type="ChEBI" id="CHEBI:30616"/>
    </ligand>
</feature>
<dbReference type="OrthoDB" id="9802640at2"/>
<feature type="binding site" evidence="6">
    <location>
        <begin position="120"/>
        <end position="125"/>
    </location>
    <ligand>
        <name>ATP</name>
        <dbReference type="ChEBI" id="CHEBI:30616"/>
    </ligand>
</feature>
<dbReference type="InterPro" id="IPR037196">
    <property type="entry name" value="HSP90_C"/>
</dbReference>
<dbReference type="Gene3D" id="3.30.230.80">
    <property type="match status" value="1"/>
</dbReference>
<evidence type="ECO:0000313" key="9">
    <source>
        <dbReference type="Proteomes" id="UP000192790"/>
    </source>
</evidence>
<dbReference type="GO" id="GO:0005737">
    <property type="term" value="C:cytoplasm"/>
    <property type="evidence" value="ECO:0007669"/>
    <property type="project" value="UniProtKB-SubCell"/>
</dbReference>
<dbReference type="SUPFAM" id="SSF110942">
    <property type="entry name" value="HSP90 C-terminal domain"/>
    <property type="match status" value="1"/>
</dbReference>
<keyword evidence="9" id="KW-1185">Reference proteome</keyword>
<keyword evidence="3 5" id="KW-0067">ATP-binding</keyword>
<feature type="binding site" evidence="6">
    <location>
        <begin position="97"/>
        <end position="98"/>
    </location>
    <ligand>
        <name>ATP</name>
        <dbReference type="ChEBI" id="CHEBI:30616"/>
    </ligand>
</feature>
<comment type="subcellular location">
    <subcellularLocation>
        <location evidence="5">Cytoplasm</location>
    </subcellularLocation>
</comment>
<dbReference type="Proteomes" id="UP000192790">
    <property type="component" value="Unassembled WGS sequence"/>
</dbReference>
<comment type="caution">
    <text evidence="5">Lacks conserved residue(s) required for the propagation of feature annotation.</text>
</comment>
<dbReference type="STRING" id="1122930.SAMN02745168_1358"/>
<dbReference type="InterPro" id="IPR001404">
    <property type="entry name" value="Hsp90_fam"/>
</dbReference>
<dbReference type="Gene3D" id="1.20.120.790">
    <property type="entry name" value="Heat shock protein 90, C-terminal domain"/>
    <property type="match status" value="1"/>
</dbReference>
<dbReference type="AlphaFoldDB" id="A0A1W2A011"/>